<sequence length="101" mass="11093">MSTASDRCGWPPNAALTDRLAAVCKSLVCRSAAWGVAHLTFGLQARRRVVWEAVATTGSRPKCRPEARSSAPDPYGEADAREGRPLPSVTRAWVWWRDQNA</sequence>
<organism evidence="2 3">
    <name type="scientific">Streptomyces glaucescens</name>
    <dbReference type="NCBI Taxonomy" id="1907"/>
    <lineage>
        <taxon>Bacteria</taxon>
        <taxon>Bacillati</taxon>
        <taxon>Actinomycetota</taxon>
        <taxon>Actinomycetes</taxon>
        <taxon>Kitasatosporales</taxon>
        <taxon>Streptomycetaceae</taxon>
        <taxon>Streptomyces</taxon>
    </lineage>
</organism>
<evidence type="ECO:0000313" key="2">
    <source>
        <dbReference type="EMBL" id="AIS02576.1"/>
    </source>
</evidence>
<accession>A0A089ZA13</accession>
<gene>
    <name evidence="2" type="ORF">SGLAU_33240</name>
</gene>
<proteinExistence type="predicted"/>
<keyword evidence="3" id="KW-1185">Reference proteome</keyword>
<dbReference type="HOGENOM" id="CLU_2290059_0_0_11"/>
<geneLocation type="plasmid" evidence="2 3">
    <name>pSglau1</name>
</geneLocation>
<dbReference type="Proteomes" id="UP000029482">
    <property type="component" value="Plasmid pSglau1"/>
</dbReference>
<reference evidence="3" key="1">
    <citation type="journal article" date="2015" name="J. Biotechnol.">
        <title>Complete genome sequence of the actinobacterium Streptomyces glaucescens GLA.O (DSM 40922) consisting of a linear chromosome and one linear plasmid.</title>
        <authorList>
            <person name="Ortseifen V."/>
            <person name="Winkler A."/>
            <person name="Albersmeier A."/>
            <person name="Wendler S."/>
            <person name="Puhler A."/>
            <person name="Kalinowski J."/>
            <person name="Ruckert C."/>
        </authorList>
    </citation>
    <scope>NUCLEOTIDE SEQUENCE [LARGE SCALE GENOMIC DNA]</scope>
    <source>
        <strain evidence="3">DSM 40922 / GLA O</strain>
        <plasmid evidence="3">pSglau1</plasmid>
    </source>
</reference>
<dbReference type="AlphaFoldDB" id="A0A089ZA13"/>
<keyword evidence="2" id="KW-0614">Plasmid</keyword>
<dbReference type="EMBL" id="CP009439">
    <property type="protein sequence ID" value="AIS02576.1"/>
    <property type="molecule type" value="Genomic_DNA"/>
</dbReference>
<evidence type="ECO:0000313" key="3">
    <source>
        <dbReference type="Proteomes" id="UP000029482"/>
    </source>
</evidence>
<feature type="region of interest" description="Disordered" evidence="1">
    <location>
        <begin position="59"/>
        <end position="83"/>
    </location>
</feature>
<protein>
    <submittedName>
        <fullName evidence="2">Uncharacterized protein</fullName>
    </submittedName>
</protein>
<name>A0A089ZA13_STRGA</name>
<evidence type="ECO:0000256" key="1">
    <source>
        <dbReference type="SAM" id="MobiDB-lite"/>
    </source>
</evidence>
<dbReference type="KEGG" id="sgu:SGLAU_33240"/>